<dbReference type="Proteomes" id="UP001589536">
    <property type="component" value="Unassembled WGS sequence"/>
</dbReference>
<dbReference type="RefSeq" id="WP_345044121.1">
    <property type="nucleotide sequence ID" value="NZ_BAABED010000001.1"/>
</dbReference>
<feature type="region of interest" description="Disordered" evidence="1">
    <location>
        <begin position="133"/>
        <end position="156"/>
    </location>
</feature>
<evidence type="ECO:0000313" key="3">
    <source>
        <dbReference type="Proteomes" id="UP001589536"/>
    </source>
</evidence>
<organism evidence="2 3">
    <name type="scientific">Arthrobacter methylotrophus</name>
    <dbReference type="NCBI Taxonomy" id="121291"/>
    <lineage>
        <taxon>Bacteria</taxon>
        <taxon>Bacillati</taxon>
        <taxon>Actinomycetota</taxon>
        <taxon>Actinomycetes</taxon>
        <taxon>Micrococcales</taxon>
        <taxon>Micrococcaceae</taxon>
        <taxon>Arthrobacter</taxon>
    </lineage>
</organism>
<evidence type="ECO:0008006" key="4">
    <source>
        <dbReference type="Google" id="ProtNLM"/>
    </source>
</evidence>
<evidence type="ECO:0000313" key="2">
    <source>
        <dbReference type="EMBL" id="MFB9714253.1"/>
    </source>
</evidence>
<gene>
    <name evidence="2" type="ORF">ACFFPI_08980</name>
</gene>
<proteinExistence type="predicted"/>
<dbReference type="EMBL" id="JBHMBH010000019">
    <property type="protein sequence ID" value="MFB9714253.1"/>
    <property type="molecule type" value="Genomic_DNA"/>
</dbReference>
<reference evidence="2 3" key="1">
    <citation type="submission" date="2024-09" db="EMBL/GenBank/DDBJ databases">
        <authorList>
            <person name="Sun Q."/>
            <person name="Mori K."/>
        </authorList>
    </citation>
    <scope>NUCLEOTIDE SEQUENCE [LARGE SCALE GENOMIC DNA]</scope>
    <source>
        <strain evidence="2 3">JCM 13519</strain>
    </source>
</reference>
<name>A0ABV5UP20_9MICC</name>
<evidence type="ECO:0000256" key="1">
    <source>
        <dbReference type="SAM" id="MobiDB-lite"/>
    </source>
</evidence>
<keyword evidence="3" id="KW-1185">Reference proteome</keyword>
<protein>
    <recommendedName>
        <fullName evidence="4">DUF4237 domain-containing protein</fullName>
    </recommendedName>
</protein>
<sequence>MTTSARQPKGVPVGGQFAATAHAEPSVALRAPAVQSEFVTDRLHNLGLLDQLTDDQIHGVTTKLNDSLDFTDRNIEETAELVHFLDHGYSIQTAREAQAGVSKLRELGLTDEADSLELIRTAQVAKALHAPRHALAQAEPVPDGKTEPVPLGDPRLQSGEVFDRVKVHDIVFNHASISGYPQDTQAIRFQANRPLTDAEAYTLSGVVGYANSSAIGGEPLDDPSVGPQRDTPYSFIASIDTNKGRQGNFEKFETMLPELIANGSAPRSTKGGTRAIEPFGDPDLKLEVYYAE</sequence>
<comment type="caution">
    <text evidence="2">The sequence shown here is derived from an EMBL/GenBank/DDBJ whole genome shotgun (WGS) entry which is preliminary data.</text>
</comment>
<accession>A0ABV5UP20</accession>